<evidence type="ECO:0000313" key="3">
    <source>
        <dbReference type="Proteomes" id="UP000004995"/>
    </source>
</evidence>
<name>K3ZBG0_SETIT</name>
<dbReference type="AlphaFoldDB" id="K3ZBG0"/>
<sequence length="73" mass="8191">MNKPDSQSMYGTVHNYTRRAISMDGGRRRGSAPIRPASSRRCSQDGRRRPRRSPAATALRPLLLVPAAEVRWS</sequence>
<dbReference type="InParanoid" id="K3ZBG0"/>
<evidence type="ECO:0000256" key="1">
    <source>
        <dbReference type="SAM" id="MobiDB-lite"/>
    </source>
</evidence>
<dbReference type="EMBL" id="AGNK02001453">
    <property type="status" value="NOT_ANNOTATED_CDS"/>
    <property type="molecule type" value="Genomic_DNA"/>
</dbReference>
<proteinExistence type="predicted"/>
<organism evidence="2 3">
    <name type="scientific">Setaria italica</name>
    <name type="common">Foxtail millet</name>
    <name type="synonym">Panicum italicum</name>
    <dbReference type="NCBI Taxonomy" id="4555"/>
    <lineage>
        <taxon>Eukaryota</taxon>
        <taxon>Viridiplantae</taxon>
        <taxon>Streptophyta</taxon>
        <taxon>Embryophyta</taxon>
        <taxon>Tracheophyta</taxon>
        <taxon>Spermatophyta</taxon>
        <taxon>Magnoliopsida</taxon>
        <taxon>Liliopsida</taxon>
        <taxon>Poales</taxon>
        <taxon>Poaceae</taxon>
        <taxon>PACMAD clade</taxon>
        <taxon>Panicoideae</taxon>
        <taxon>Panicodae</taxon>
        <taxon>Paniceae</taxon>
        <taxon>Cenchrinae</taxon>
        <taxon>Setaria</taxon>
    </lineage>
</organism>
<dbReference type="Proteomes" id="UP000004995">
    <property type="component" value="Unassembled WGS sequence"/>
</dbReference>
<accession>K3ZBG0</accession>
<dbReference type="Gramene" id="KQL13474">
    <property type="protein sequence ID" value="KQL13474"/>
    <property type="gene ID" value="SETIT_023881mg"/>
</dbReference>
<evidence type="ECO:0000313" key="2">
    <source>
        <dbReference type="EnsemblPlants" id="KQL13474"/>
    </source>
</evidence>
<feature type="compositionally biased region" description="Polar residues" evidence="1">
    <location>
        <begin position="1"/>
        <end position="10"/>
    </location>
</feature>
<dbReference type="EnsemblPlants" id="KQL13474">
    <property type="protein sequence ID" value="KQL13474"/>
    <property type="gene ID" value="SETIT_023881mg"/>
</dbReference>
<reference evidence="2" key="2">
    <citation type="submission" date="2018-08" db="UniProtKB">
        <authorList>
            <consortium name="EnsemblPlants"/>
        </authorList>
    </citation>
    <scope>IDENTIFICATION</scope>
    <source>
        <strain evidence="2">Yugu1</strain>
    </source>
</reference>
<keyword evidence="3" id="KW-1185">Reference proteome</keyword>
<protein>
    <submittedName>
        <fullName evidence="2">Uncharacterized protein</fullName>
    </submittedName>
</protein>
<feature type="region of interest" description="Disordered" evidence="1">
    <location>
        <begin position="1"/>
        <end position="58"/>
    </location>
</feature>
<dbReference type="HOGENOM" id="CLU_2709496_0_0_1"/>
<reference evidence="3" key="1">
    <citation type="journal article" date="2012" name="Nat. Biotechnol.">
        <title>Reference genome sequence of the model plant Setaria.</title>
        <authorList>
            <person name="Bennetzen J.L."/>
            <person name="Schmutz J."/>
            <person name="Wang H."/>
            <person name="Percifield R."/>
            <person name="Hawkins J."/>
            <person name="Pontaroli A.C."/>
            <person name="Estep M."/>
            <person name="Feng L."/>
            <person name="Vaughn J.N."/>
            <person name="Grimwood J."/>
            <person name="Jenkins J."/>
            <person name="Barry K."/>
            <person name="Lindquist E."/>
            <person name="Hellsten U."/>
            <person name="Deshpande S."/>
            <person name="Wang X."/>
            <person name="Wu X."/>
            <person name="Mitros T."/>
            <person name="Triplett J."/>
            <person name="Yang X."/>
            <person name="Ye C.Y."/>
            <person name="Mauro-Herrera M."/>
            <person name="Wang L."/>
            <person name="Li P."/>
            <person name="Sharma M."/>
            <person name="Sharma R."/>
            <person name="Ronald P.C."/>
            <person name="Panaud O."/>
            <person name="Kellogg E.A."/>
            <person name="Brutnell T.P."/>
            <person name="Doust A.N."/>
            <person name="Tuskan G.A."/>
            <person name="Rokhsar D."/>
            <person name="Devos K.M."/>
        </authorList>
    </citation>
    <scope>NUCLEOTIDE SEQUENCE [LARGE SCALE GENOMIC DNA]</scope>
    <source>
        <strain evidence="3">cv. Yugu1</strain>
    </source>
</reference>